<protein>
    <submittedName>
        <fullName evidence="6">Putative glutamic acid-rich protein</fullName>
    </submittedName>
</protein>
<organism evidence="6">
    <name type="scientific">Davidia involucrata</name>
    <name type="common">Dove tree</name>
    <dbReference type="NCBI Taxonomy" id="16924"/>
    <lineage>
        <taxon>Eukaryota</taxon>
        <taxon>Viridiplantae</taxon>
        <taxon>Streptophyta</taxon>
        <taxon>Embryophyta</taxon>
        <taxon>Tracheophyta</taxon>
        <taxon>Spermatophyta</taxon>
        <taxon>Magnoliopsida</taxon>
        <taxon>eudicotyledons</taxon>
        <taxon>Gunneridae</taxon>
        <taxon>Pentapetalae</taxon>
        <taxon>asterids</taxon>
        <taxon>Cornales</taxon>
        <taxon>Nyssaceae</taxon>
        <taxon>Davidia</taxon>
    </lineage>
</organism>
<feature type="region of interest" description="Disordered" evidence="4">
    <location>
        <begin position="1"/>
        <end position="26"/>
    </location>
</feature>
<sequence length="504" mass="56411">MAEEVTQDSSTVTVKQERMKEEEEEDIEFQIQRAMRSRVRHFQEQADSFTLEGVRRLLEKDLGLETYALDVHKRFIRQCLSECLEGGDDDNASKKSGETVGENVSSTKGKVAESHENHLTKKNMEPSSDDEEKMEDSPVMGLLIGHKKTKLEAKETQGTEKKEVPSEVTIKKAIGKRATYFSANSHAINMAGVRRLLEEDLELDKKSLDPFKKFISEQVEEVLESLEAFESASNVKKRSTEKNSHSKVSKNISTKGSYDSVDSESEVEDEVKSKKKVAPKGKIQKSEVLKKRKRPSNETKVSSKKPKKLAETTSEENSDAEDGGNVSEDGQSESPDEKPVKKKEISAPAYGKQVESLKSIIKSCGMSVPPSVYKRAKQAPENKREAFLIKELAEILSREGLSTNPSEKEIKEVRKRKERAKELEGIDTSNIVSSSRRRSTSSFVTLPKPKPKVPVESDVDDAEDTDNDGEDDDDEGEDDDDDDDNDGNDSQSEEFNEDDDDDSD</sequence>
<evidence type="ECO:0000256" key="2">
    <source>
        <dbReference type="ARBA" id="ARBA00023186"/>
    </source>
</evidence>
<feature type="domain" description="Histone chaperone" evidence="5">
    <location>
        <begin position="417"/>
        <end position="452"/>
    </location>
</feature>
<dbReference type="PANTHER" id="PTHR15410">
    <property type="entry name" value="HIRA-INTERACTING PROTEIN 3"/>
    <property type="match status" value="1"/>
</dbReference>
<feature type="region of interest" description="Disordered" evidence="4">
    <location>
        <begin position="400"/>
        <end position="504"/>
    </location>
</feature>
<dbReference type="GO" id="GO:0005634">
    <property type="term" value="C:nucleus"/>
    <property type="evidence" value="ECO:0007669"/>
    <property type="project" value="UniProtKB-SubCell"/>
</dbReference>
<feature type="compositionally biased region" description="Basic and acidic residues" evidence="4">
    <location>
        <begin position="335"/>
        <end position="345"/>
    </location>
</feature>
<proteinExistence type="predicted"/>
<keyword evidence="2" id="KW-0143">Chaperone</keyword>
<name>A0A5B7CBB8_DAVIN</name>
<evidence type="ECO:0000256" key="4">
    <source>
        <dbReference type="SAM" id="MobiDB-lite"/>
    </source>
</evidence>
<dbReference type="AlphaFoldDB" id="A0A5B7CBB8"/>
<evidence type="ECO:0000259" key="5">
    <source>
        <dbReference type="SMART" id="SM01082"/>
    </source>
</evidence>
<dbReference type="SMART" id="SM01082">
    <property type="entry name" value="CHZ"/>
    <property type="match status" value="1"/>
</dbReference>
<feature type="region of interest" description="Disordered" evidence="4">
    <location>
        <begin position="86"/>
        <end position="135"/>
    </location>
</feature>
<feature type="compositionally biased region" description="Basic and acidic residues" evidence="4">
    <location>
        <begin position="110"/>
        <end position="124"/>
    </location>
</feature>
<feature type="region of interest" description="Disordered" evidence="4">
    <location>
        <begin position="230"/>
        <end position="349"/>
    </location>
</feature>
<gene>
    <name evidence="6" type="ORF">Din_047626</name>
</gene>
<evidence type="ECO:0000313" key="6">
    <source>
        <dbReference type="EMBL" id="MPA78185.1"/>
    </source>
</evidence>
<dbReference type="PANTHER" id="PTHR15410:SF2">
    <property type="entry name" value="HIRA-INTERACTING PROTEIN 3"/>
    <property type="match status" value="1"/>
</dbReference>
<dbReference type="InterPro" id="IPR037647">
    <property type="entry name" value="HIRIP3"/>
</dbReference>
<feature type="compositionally biased region" description="Acidic residues" evidence="4">
    <location>
        <begin position="457"/>
        <end position="504"/>
    </location>
</feature>
<dbReference type="InterPro" id="IPR019098">
    <property type="entry name" value="Histone_chaperone_domain_CHZ"/>
</dbReference>
<feature type="compositionally biased region" description="Basic residues" evidence="4">
    <location>
        <begin position="273"/>
        <end position="283"/>
    </location>
</feature>
<reference evidence="6" key="1">
    <citation type="submission" date="2019-08" db="EMBL/GenBank/DDBJ databases">
        <title>Reference gene set and small RNA set construction with multiple tissues from Davidia involucrata Baill.</title>
        <authorList>
            <person name="Yang H."/>
            <person name="Zhou C."/>
            <person name="Li G."/>
            <person name="Wang J."/>
            <person name="Gao P."/>
            <person name="Wang M."/>
            <person name="Wang R."/>
            <person name="Zhao Y."/>
        </authorList>
    </citation>
    <scope>NUCLEOTIDE SEQUENCE</scope>
    <source>
        <tissue evidence="6">Mixed with DoveR01_LX</tissue>
    </source>
</reference>
<accession>A0A5B7CBB8</accession>
<dbReference type="Pfam" id="PF09649">
    <property type="entry name" value="CHZ"/>
    <property type="match status" value="1"/>
</dbReference>
<evidence type="ECO:0000256" key="3">
    <source>
        <dbReference type="ARBA" id="ARBA00023242"/>
    </source>
</evidence>
<comment type="subcellular location">
    <subcellularLocation>
        <location evidence="1">Nucleus</location>
    </subcellularLocation>
</comment>
<dbReference type="EMBL" id="GHES01047626">
    <property type="protein sequence ID" value="MPA78185.1"/>
    <property type="molecule type" value="Transcribed_RNA"/>
</dbReference>
<evidence type="ECO:0000256" key="1">
    <source>
        <dbReference type="ARBA" id="ARBA00004123"/>
    </source>
</evidence>
<feature type="compositionally biased region" description="Acidic residues" evidence="4">
    <location>
        <begin position="313"/>
        <end position="322"/>
    </location>
</feature>
<keyword evidence="3" id="KW-0539">Nucleus</keyword>